<feature type="domain" description="N-acetyltransferase" evidence="1">
    <location>
        <begin position="13"/>
        <end position="147"/>
    </location>
</feature>
<dbReference type="Proteomes" id="UP000664081">
    <property type="component" value="Unassembled WGS sequence"/>
</dbReference>
<keyword evidence="7" id="KW-1185">Reference proteome</keyword>
<dbReference type="Gene3D" id="3.40.630.30">
    <property type="match status" value="1"/>
</dbReference>
<organism evidence="3 5">
    <name type="scientific">Staphylococcus nepalensis</name>
    <dbReference type="NCBI Taxonomy" id="214473"/>
    <lineage>
        <taxon>Bacteria</taxon>
        <taxon>Bacillati</taxon>
        <taxon>Bacillota</taxon>
        <taxon>Bacilli</taxon>
        <taxon>Bacillales</taxon>
        <taxon>Staphylococcaceae</taxon>
        <taxon>Staphylococcus</taxon>
    </lineage>
</organism>
<dbReference type="Pfam" id="PF00583">
    <property type="entry name" value="Acetyltransf_1"/>
    <property type="match status" value="1"/>
</dbReference>
<dbReference type="EMBL" id="PZHR01000037">
    <property type="protein sequence ID" value="PTK58782.1"/>
    <property type="molecule type" value="Genomic_DNA"/>
</dbReference>
<dbReference type="EMBL" id="JAFNLT010000003">
    <property type="protein sequence ID" value="MBO1226587.1"/>
    <property type="molecule type" value="Genomic_DNA"/>
</dbReference>
<protein>
    <submittedName>
        <fullName evidence="2 4">Acetyltransferase</fullName>
    </submittedName>
    <submittedName>
        <fullName evidence="3">N-acetyltransferase</fullName>
    </submittedName>
</protein>
<reference evidence="2 7" key="4">
    <citation type="submission" date="2021-03" db="EMBL/GenBank/DDBJ databases">
        <title>Staphylococci and Mammaliicocci in bats.</title>
        <authorList>
            <person name="Fountain K."/>
        </authorList>
    </citation>
    <scope>NUCLEOTIDE SEQUENCE [LARGE SCALE GENOMIC DNA]</scope>
    <source>
        <strain evidence="2 7">18_1_E_SW</strain>
    </source>
</reference>
<dbReference type="CDD" id="cd04301">
    <property type="entry name" value="NAT_SF"/>
    <property type="match status" value="1"/>
</dbReference>
<sequence length="156" mass="18253">MEQLKLSEQRYLSEIAEIHEQELEQQYENYKKTTITVALRKEMIERGLKAETDIVLIEREHSQLIAFICARYLKQQEKVVVEILYVAKPYRHQGIAQSLKKEIELWAYAKGAVEIESTVANDNSIMQGLNIEQGYHIKKVIMSKRLTINNEDKSEK</sequence>
<dbReference type="InterPro" id="IPR016181">
    <property type="entry name" value="Acyl_CoA_acyltransferase"/>
</dbReference>
<dbReference type="EMBL" id="UHDS01000001">
    <property type="protein sequence ID" value="SUM55897.1"/>
    <property type="molecule type" value="Genomic_DNA"/>
</dbReference>
<reference evidence="3 5" key="1">
    <citation type="journal article" date="2016" name="Front. Microbiol.">
        <title>Comprehensive Phylogenetic Analysis of Bovine Non-aureus Staphylococci Species Based on Whole-Genome Sequencing.</title>
        <authorList>
            <person name="Naushad S."/>
            <person name="Barkema H.W."/>
            <person name="Luby C."/>
            <person name="Condas L.A."/>
            <person name="Nobrega D.B."/>
            <person name="Carson D.A."/>
            <person name="De Buck J."/>
        </authorList>
    </citation>
    <scope>NUCLEOTIDE SEQUENCE [LARGE SCALE GENOMIC DNA]</scope>
    <source>
        <strain evidence="3 5">SNUC 4337</strain>
    </source>
</reference>
<dbReference type="PROSITE" id="PS51186">
    <property type="entry name" value="GNAT"/>
    <property type="match status" value="1"/>
</dbReference>
<proteinExistence type="predicted"/>
<evidence type="ECO:0000313" key="5">
    <source>
        <dbReference type="Proteomes" id="UP000240400"/>
    </source>
</evidence>
<evidence type="ECO:0000313" key="7">
    <source>
        <dbReference type="Proteomes" id="UP000664081"/>
    </source>
</evidence>
<reference evidence="3" key="2">
    <citation type="submission" date="2018-03" db="EMBL/GenBank/DDBJ databases">
        <authorList>
            <person name="Keele B.F."/>
        </authorList>
    </citation>
    <scope>NUCLEOTIDE SEQUENCE</scope>
    <source>
        <strain evidence="3">SNUC 4337</strain>
    </source>
</reference>
<dbReference type="SUPFAM" id="SSF55729">
    <property type="entry name" value="Acyl-CoA N-acyltransferases (Nat)"/>
    <property type="match status" value="1"/>
</dbReference>
<accession>A0A291JNB3</accession>
<dbReference type="AlphaFoldDB" id="A0A291JNB3"/>
<name>A0A291JNB3_9STAP</name>
<dbReference type="GeneID" id="66777677"/>
<dbReference type="OrthoDB" id="1706389at2"/>
<reference evidence="4 6" key="3">
    <citation type="submission" date="2018-06" db="EMBL/GenBank/DDBJ databases">
        <authorList>
            <consortium name="Pathogen Informatics"/>
            <person name="Doyle S."/>
        </authorList>
    </citation>
    <scope>NUCLEOTIDE SEQUENCE [LARGE SCALE GENOMIC DNA]</scope>
    <source>
        <strain evidence="4 6">NCTC13834</strain>
    </source>
</reference>
<dbReference type="Proteomes" id="UP000240400">
    <property type="component" value="Unassembled WGS sequence"/>
</dbReference>
<keyword evidence="3" id="KW-0808">Transferase</keyword>
<dbReference type="RefSeq" id="WP_096810758.1">
    <property type="nucleotide sequence ID" value="NZ_BMCF01000008.1"/>
</dbReference>
<dbReference type="KEGG" id="snl:BJD96_11490"/>
<evidence type="ECO:0000259" key="1">
    <source>
        <dbReference type="PROSITE" id="PS51186"/>
    </source>
</evidence>
<evidence type="ECO:0000313" key="2">
    <source>
        <dbReference type="EMBL" id="MBO1226587.1"/>
    </source>
</evidence>
<evidence type="ECO:0000313" key="6">
    <source>
        <dbReference type="Proteomes" id="UP000254412"/>
    </source>
</evidence>
<dbReference type="Proteomes" id="UP000254412">
    <property type="component" value="Unassembled WGS sequence"/>
</dbReference>
<evidence type="ECO:0000313" key="3">
    <source>
        <dbReference type="EMBL" id="PTK58782.1"/>
    </source>
</evidence>
<gene>
    <name evidence="3" type="ORF">BUZ61_08105</name>
    <name evidence="2" type="ORF">J3T88_04515</name>
    <name evidence="4" type="ORF">NCTC13834_02272</name>
</gene>
<dbReference type="InterPro" id="IPR000182">
    <property type="entry name" value="GNAT_dom"/>
</dbReference>
<dbReference type="GO" id="GO:0016747">
    <property type="term" value="F:acyltransferase activity, transferring groups other than amino-acyl groups"/>
    <property type="evidence" value="ECO:0007669"/>
    <property type="project" value="InterPro"/>
</dbReference>
<evidence type="ECO:0000313" key="4">
    <source>
        <dbReference type="EMBL" id="SUM55897.1"/>
    </source>
</evidence>